<evidence type="ECO:0000313" key="3">
    <source>
        <dbReference type="Proteomes" id="UP000538666"/>
    </source>
</evidence>
<organism evidence="2 3">
    <name type="scientific">Silvibacterium bohemicum</name>
    <dbReference type="NCBI Taxonomy" id="1577686"/>
    <lineage>
        <taxon>Bacteria</taxon>
        <taxon>Pseudomonadati</taxon>
        <taxon>Acidobacteriota</taxon>
        <taxon>Terriglobia</taxon>
        <taxon>Terriglobales</taxon>
        <taxon>Acidobacteriaceae</taxon>
        <taxon>Silvibacterium</taxon>
    </lineage>
</organism>
<accession>A0A841JSP8</accession>
<dbReference type="RefSeq" id="WP_050062351.1">
    <property type="nucleotide sequence ID" value="NZ_JACHEK010000002.1"/>
</dbReference>
<dbReference type="InterPro" id="IPR011042">
    <property type="entry name" value="6-blade_b-propeller_TolB-like"/>
</dbReference>
<evidence type="ECO:0000256" key="1">
    <source>
        <dbReference type="SAM" id="SignalP"/>
    </source>
</evidence>
<dbReference type="AlphaFoldDB" id="A0A841JSP8"/>
<feature type="signal peptide" evidence="1">
    <location>
        <begin position="1"/>
        <end position="22"/>
    </location>
</feature>
<dbReference type="EMBL" id="JACHEK010000002">
    <property type="protein sequence ID" value="MBB6143485.1"/>
    <property type="molecule type" value="Genomic_DNA"/>
</dbReference>
<protein>
    <submittedName>
        <fullName evidence="2">WD40 repeat protein</fullName>
    </submittedName>
</protein>
<dbReference type="InterPro" id="IPR051344">
    <property type="entry name" value="Vgb"/>
</dbReference>
<proteinExistence type="predicted"/>
<name>A0A841JSP8_9BACT</name>
<dbReference type="SUPFAM" id="SSF63829">
    <property type="entry name" value="Calcium-dependent phosphotriesterase"/>
    <property type="match status" value="1"/>
</dbReference>
<comment type="caution">
    <text evidence="2">The sequence shown here is derived from an EMBL/GenBank/DDBJ whole genome shotgun (WGS) entry which is preliminary data.</text>
</comment>
<dbReference type="PANTHER" id="PTHR40274:SF3">
    <property type="entry name" value="VIRGINIAMYCIN B LYASE"/>
    <property type="match status" value="1"/>
</dbReference>
<gene>
    <name evidence="2" type="ORF">HNQ77_001429</name>
</gene>
<keyword evidence="3" id="KW-1185">Reference proteome</keyword>
<dbReference type="Proteomes" id="UP000538666">
    <property type="component" value="Unassembled WGS sequence"/>
</dbReference>
<dbReference type="InterPro" id="IPR011044">
    <property type="entry name" value="Quino_amine_DH_bsu"/>
</dbReference>
<dbReference type="SUPFAM" id="SSF50969">
    <property type="entry name" value="YVTN repeat-like/Quinoprotein amine dehydrogenase"/>
    <property type="match status" value="1"/>
</dbReference>
<evidence type="ECO:0000313" key="2">
    <source>
        <dbReference type="EMBL" id="MBB6143485.1"/>
    </source>
</evidence>
<dbReference type="SMART" id="SM00320">
    <property type="entry name" value="WD40"/>
    <property type="match status" value="4"/>
</dbReference>
<dbReference type="PANTHER" id="PTHR40274">
    <property type="entry name" value="VIRGINIAMYCIN B LYASE"/>
    <property type="match status" value="1"/>
</dbReference>
<dbReference type="InterPro" id="IPR001680">
    <property type="entry name" value="WD40_rpt"/>
</dbReference>
<sequence length="741" mass="79598">MMRRFSPLFLTLLSFSLLPSLAHSQGTRLWSQSRFEELEKGKPNGVAITSDGHLVAGPESRMVFTTPSTYVWSVAADRDGNAYVATGTPATVLRVTPDGKSTKLVTSAKLFTSKDLSVQVVRVGPDGAVYAATLPSGKVYKLDPQVADRNEDNATVVFDPAATAEKPKYVWDMAFDQEGRLYIATGGPAAIYRIAKNDSQKPELFFKSDEQHIRSLAFDASGNLIAGSDGTGLVYRIDKSGKGYVIFDAPKREITSVAVSPQGIVYAAAVGEKGRSSLPALPVQGNATVTATITIVQPGSVQAFNGNTVIPDGSEVYEIAANGAPRKLWAGHDDIVYALRWTPEGLVAATGNRGRVYRIHEDGTFADIAHLEASQATGFADSSRGTYIATANTGKLYLLSHGDAPEGTYSSDVFDAGVFSQWGRPEVSGTSGDFDLYARAGNVDNPERAWTEWKKVTPNDGALGLEPARFVQWKAVLHPGADLASVGLNYLPVNVAPAVDELVVEVGARVNSPGMQPSLPQQTTINFPSSQNANVISFVQEPGREPLPAVKDKTSVTARWLAHDDNGDELIFSVYYRGDGEQTWRLLKDKVTERYLSFDAGTLPDGHYRLKVLASDAPSHNPGEALTGDHVSERFLIDTTPPVISGLEAHFIGGRIHVELTATDAATPIAHAEYSVDAGPWQYVQPVGSISDSLAEKFAFDAPLNPPAPGQPSPANAAEHLITVRVYDRYDNAVTAKKVVR</sequence>
<dbReference type="OrthoDB" id="175360at2"/>
<feature type="chain" id="PRO_5032285818" evidence="1">
    <location>
        <begin position="23"/>
        <end position="741"/>
    </location>
</feature>
<reference evidence="2 3" key="1">
    <citation type="submission" date="2020-08" db="EMBL/GenBank/DDBJ databases">
        <title>Genomic Encyclopedia of Type Strains, Phase IV (KMG-IV): sequencing the most valuable type-strain genomes for metagenomic binning, comparative biology and taxonomic classification.</title>
        <authorList>
            <person name="Goeker M."/>
        </authorList>
    </citation>
    <scope>NUCLEOTIDE SEQUENCE [LARGE SCALE GENOMIC DNA]</scope>
    <source>
        <strain evidence="2 3">DSM 103733</strain>
    </source>
</reference>
<keyword evidence="1" id="KW-0732">Signal</keyword>
<dbReference type="Pfam" id="PF00400">
    <property type="entry name" value="WD40"/>
    <property type="match status" value="1"/>
</dbReference>
<dbReference type="Gene3D" id="2.120.10.30">
    <property type="entry name" value="TolB, C-terminal domain"/>
    <property type="match status" value="1"/>
</dbReference>